<gene>
    <name evidence="2" type="ORF">PBRASI_LOCUS7247</name>
</gene>
<evidence type="ECO:0000313" key="2">
    <source>
        <dbReference type="EMBL" id="CAG8593418.1"/>
    </source>
</evidence>
<feature type="compositionally biased region" description="Polar residues" evidence="1">
    <location>
        <begin position="23"/>
        <end position="44"/>
    </location>
</feature>
<organism evidence="2 3">
    <name type="scientific">Paraglomus brasilianum</name>
    <dbReference type="NCBI Taxonomy" id="144538"/>
    <lineage>
        <taxon>Eukaryota</taxon>
        <taxon>Fungi</taxon>
        <taxon>Fungi incertae sedis</taxon>
        <taxon>Mucoromycota</taxon>
        <taxon>Glomeromycotina</taxon>
        <taxon>Glomeromycetes</taxon>
        <taxon>Paraglomerales</taxon>
        <taxon>Paraglomeraceae</taxon>
        <taxon>Paraglomus</taxon>
    </lineage>
</organism>
<keyword evidence="3" id="KW-1185">Reference proteome</keyword>
<reference evidence="2" key="1">
    <citation type="submission" date="2021-06" db="EMBL/GenBank/DDBJ databases">
        <authorList>
            <person name="Kallberg Y."/>
            <person name="Tangrot J."/>
            <person name="Rosling A."/>
        </authorList>
    </citation>
    <scope>NUCLEOTIDE SEQUENCE</scope>
    <source>
        <strain evidence="2">BR232B</strain>
    </source>
</reference>
<protein>
    <submittedName>
        <fullName evidence="2">6273_t:CDS:1</fullName>
    </submittedName>
</protein>
<proteinExistence type="predicted"/>
<accession>A0A9N9C7H3</accession>
<evidence type="ECO:0000256" key="1">
    <source>
        <dbReference type="SAM" id="MobiDB-lite"/>
    </source>
</evidence>
<comment type="caution">
    <text evidence="2">The sequence shown here is derived from an EMBL/GenBank/DDBJ whole genome shotgun (WGS) entry which is preliminary data.</text>
</comment>
<name>A0A9N9C7H3_9GLOM</name>
<dbReference type="EMBL" id="CAJVPI010001082">
    <property type="protein sequence ID" value="CAG8593418.1"/>
    <property type="molecule type" value="Genomic_DNA"/>
</dbReference>
<evidence type="ECO:0000313" key="3">
    <source>
        <dbReference type="Proteomes" id="UP000789739"/>
    </source>
</evidence>
<feature type="region of interest" description="Disordered" evidence="1">
    <location>
        <begin position="23"/>
        <end position="46"/>
    </location>
</feature>
<sequence length="199" mass="22708">MQPEEYIDVSDWFLLDQCLPTNSQNGLQAGPQSRQDQSSLSPLQLPTDMFTSGGLPTYSISQLTSEQQMLTYIGDSILSEYEQFDLTGSIQQPNGAPYPQQNLFMHQQQHQQQWLSQYQYSGQHEGQKPNEVIMPMHELSRQNSIQDMLGVFPIEPSDYAQSQVYPTEIIPRLPPSQQQSNVDQLGNGWKLMSNLRNLK</sequence>
<dbReference type="Proteomes" id="UP000789739">
    <property type="component" value="Unassembled WGS sequence"/>
</dbReference>
<dbReference type="AlphaFoldDB" id="A0A9N9C7H3"/>